<name>A0A378J787_9GAMM</name>
<dbReference type="InterPro" id="IPR036770">
    <property type="entry name" value="Ankyrin_rpt-contain_sf"/>
</dbReference>
<sequence length="141" mass="15956">MYFGGSMRYINPNEETMYSFFQTKTNDSKADFSNLMSAIAHHDELFLMSSLSDNPEFIKQRDEDGYTPLMYGANFGCPITMFSLLLEKSYAVGADDYGQIQNTLEKHGRTKLLRSLKEFMQINSANNEELPADGAVSHSPK</sequence>
<keyword evidence="3" id="KW-1185">Reference proteome</keyword>
<proteinExistence type="predicted"/>
<evidence type="ECO:0000313" key="4">
    <source>
        <dbReference type="Proteomes" id="UP000254476"/>
    </source>
</evidence>
<evidence type="ECO:0000313" key="2">
    <source>
        <dbReference type="EMBL" id="STX42777.1"/>
    </source>
</evidence>
<gene>
    <name evidence="1" type="ORF">Lgra_2846</name>
    <name evidence="2" type="ORF">NCTC12388_00803</name>
</gene>
<dbReference type="Proteomes" id="UP000054691">
    <property type="component" value="Unassembled WGS sequence"/>
</dbReference>
<reference evidence="1 3" key="1">
    <citation type="submission" date="2015-11" db="EMBL/GenBank/DDBJ databases">
        <title>Genomic analysis of 38 Legionella species identifies large and diverse effector repertoires.</title>
        <authorList>
            <person name="Burstein D."/>
            <person name="Amaro F."/>
            <person name="Zusman T."/>
            <person name="Lifshitz Z."/>
            <person name="Cohen O."/>
            <person name="Gilbert J.A."/>
            <person name="Pupko T."/>
            <person name="Shuman H.A."/>
            <person name="Segal G."/>
        </authorList>
    </citation>
    <scope>NUCLEOTIDE SEQUENCE [LARGE SCALE GENOMIC DNA]</scope>
    <source>
        <strain evidence="1 3">Lyon 8420412</strain>
    </source>
</reference>
<organism evidence="2 4">
    <name type="scientific">Legionella gratiana</name>
    <dbReference type="NCBI Taxonomy" id="45066"/>
    <lineage>
        <taxon>Bacteria</taxon>
        <taxon>Pseudomonadati</taxon>
        <taxon>Pseudomonadota</taxon>
        <taxon>Gammaproteobacteria</taxon>
        <taxon>Legionellales</taxon>
        <taxon>Legionellaceae</taxon>
        <taxon>Legionella</taxon>
    </lineage>
</organism>
<dbReference type="EMBL" id="UGOB01000001">
    <property type="protein sequence ID" value="STX42777.1"/>
    <property type="molecule type" value="Genomic_DNA"/>
</dbReference>
<evidence type="ECO:0000313" key="1">
    <source>
        <dbReference type="EMBL" id="KTD06069.1"/>
    </source>
</evidence>
<dbReference type="Gene3D" id="1.25.40.20">
    <property type="entry name" value="Ankyrin repeat-containing domain"/>
    <property type="match status" value="1"/>
</dbReference>
<reference evidence="2 4" key="2">
    <citation type="submission" date="2018-06" db="EMBL/GenBank/DDBJ databases">
        <authorList>
            <consortium name="Pathogen Informatics"/>
            <person name="Doyle S."/>
        </authorList>
    </citation>
    <scope>NUCLEOTIDE SEQUENCE [LARGE SCALE GENOMIC DNA]</scope>
    <source>
        <strain evidence="2 4">NCTC12388</strain>
    </source>
</reference>
<dbReference type="AlphaFoldDB" id="A0A378J787"/>
<dbReference type="Proteomes" id="UP000254476">
    <property type="component" value="Unassembled WGS sequence"/>
</dbReference>
<evidence type="ECO:0000313" key="3">
    <source>
        <dbReference type="Proteomes" id="UP000054691"/>
    </source>
</evidence>
<protein>
    <recommendedName>
        <fullName evidence="5">Ankyrin repeat protein</fullName>
    </recommendedName>
</protein>
<dbReference type="EMBL" id="LNYE01000029">
    <property type="protein sequence ID" value="KTD06069.1"/>
    <property type="molecule type" value="Genomic_DNA"/>
</dbReference>
<evidence type="ECO:0008006" key="5">
    <source>
        <dbReference type="Google" id="ProtNLM"/>
    </source>
</evidence>
<accession>A0A378J787</accession>